<dbReference type="Pfam" id="PF01902">
    <property type="entry name" value="Diphthami_syn_2"/>
    <property type="match status" value="1"/>
</dbReference>
<dbReference type="InterPro" id="IPR030662">
    <property type="entry name" value="DPH6/MJ0570"/>
</dbReference>
<dbReference type="Proteomes" id="UP001174934">
    <property type="component" value="Unassembled WGS sequence"/>
</dbReference>
<dbReference type="EMBL" id="JAULSR010000008">
    <property type="protein sequence ID" value="KAK0613002.1"/>
    <property type="molecule type" value="Genomic_DNA"/>
</dbReference>
<sequence length="930" mass="97367">MAAAGQATQPPQRDDSGLNVIALISGGKDSFFSLLHCRANGHRVVALANLHPGATPPPARPSSLSKSNATISHGDGGGGDGGGQGLGQGQSQPADDPVASAPVPSIPGNELNEVEEEEDLNSFMYQTVGHQVIPLYAEATGIPLYRQPIIGGAGRHGKDYSYSSSKRSTDDDDDDDDNDDDDDDGGGNGVAEDAEDETESMVPLLRAVMAAHPEANAICAGAILSTYQRTRVESVATRLGLVPLAYLWKFSALPTPSVETGVASDAQLLDDMAAVGIEARIVKVASGGLDDSFLWTNVASAAGRDKVARAMRRFGALDGVGGGAAVIGEGGSLRRWWLMARGVGGGRLVDKGEDAAAAAAGDGEVRIPGLLDARFVSVLDALETVTEGEGAASVAMAHDQDQQQPQLSPQQPPSLPHLGTVQTSGTDGENKLLQWCFTGDAAAMSQGTTATTTATTSASSIKAETESLMQKIRQQLQHAALPPSAIISTTIVLRRMADFPAVNAVYGALFDDAPNPPSRVTVSCGDLLSSSVENDKSSSINIAVYLTVHSGLGTGDQQGQRQGLHVQSRSYWAPANIGPYSQAVAIPLGSLSFSPIKAQQQPRLVNIAGQIPLVPATMALPAGDDTLKLQLALSLQHLWRIGTEMGVRWWTGAVVYFPSSGGGSSGVMRSRAKLAGRTWEAAHLWGVKGGGNGDGEDDEDEEDDDDGPDLWDRKFNPQYMSFTGEQDKEKLPTLPDWDVLDGGKQSRAVPPLFVAEVAELPRAAGVEWHAHLGIAGASEKSIITTTTSAVSGQMVDGDDVSVYQTIVRLASDSDGGGRLSFVQTIVTSSASSASRSFRDQDSIAEAAVAKLGSGDQEPVSSSSVTVVMRYVDVIRSSDLVAGGSAVLEPVMPCASLWDAARGERLASVTVYQSVFEEEAVMREDEEDDNC</sequence>
<comment type="catalytic activity">
    <reaction evidence="5">
        <text>diphthine-[translation elongation factor 2] + NH4(+) + ATP = diphthamide-[translation elongation factor 2] + AMP + diphosphate + H(+)</text>
        <dbReference type="Rhea" id="RHEA:19753"/>
        <dbReference type="Rhea" id="RHEA-COMP:10172"/>
        <dbReference type="Rhea" id="RHEA-COMP:10174"/>
        <dbReference type="ChEBI" id="CHEBI:15378"/>
        <dbReference type="ChEBI" id="CHEBI:16692"/>
        <dbReference type="ChEBI" id="CHEBI:28938"/>
        <dbReference type="ChEBI" id="CHEBI:30616"/>
        <dbReference type="ChEBI" id="CHEBI:33019"/>
        <dbReference type="ChEBI" id="CHEBI:82696"/>
        <dbReference type="ChEBI" id="CHEBI:456215"/>
        <dbReference type="EC" id="6.3.1.14"/>
    </reaction>
</comment>
<evidence type="ECO:0000256" key="3">
    <source>
        <dbReference type="ARBA" id="ARBA00029814"/>
    </source>
</evidence>
<feature type="compositionally biased region" description="Gly residues" evidence="6">
    <location>
        <begin position="74"/>
        <end position="88"/>
    </location>
</feature>
<feature type="region of interest" description="Disordered" evidence="6">
    <location>
        <begin position="52"/>
        <end position="109"/>
    </location>
</feature>
<keyword evidence="9" id="KW-1185">Reference proteome</keyword>
<accession>A0AA39WB03</accession>
<dbReference type="Gene3D" id="3.90.1490.10">
    <property type="entry name" value="putative n-type atp pyrophosphatase, domain 2"/>
    <property type="match status" value="1"/>
</dbReference>
<dbReference type="InterPro" id="IPR006175">
    <property type="entry name" value="YjgF/YER057c/UK114"/>
</dbReference>
<dbReference type="InterPro" id="IPR002761">
    <property type="entry name" value="Diphthami_syn_dom"/>
</dbReference>
<dbReference type="InterPro" id="IPR014729">
    <property type="entry name" value="Rossmann-like_a/b/a_fold"/>
</dbReference>
<feature type="domain" description="Diphthamide synthase" evidence="7">
    <location>
        <begin position="195"/>
        <end position="315"/>
    </location>
</feature>
<dbReference type="CDD" id="cd06155">
    <property type="entry name" value="eu_AANH_C_1"/>
    <property type="match status" value="1"/>
</dbReference>
<protein>
    <recommendedName>
        <fullName evidence="2">Diphthine--ammonia ligase</fullName>
        <ecNumber evidence="1">6.3.1.14</ecNumber>
    </recommendedName>
    <alternativeName>
        <fullName evidence="3">Diphthamide synthase</fullName>
    </alternativeName>
    <alternativeName>
        <fullName evidence="4">Diphthamide synthetase</fullName>
    </alternativeName>
</protein>
<feature type="compositionally biased region" description="Acidic residues" evidence="6">
    <location>
        <begin position="170"/>
        <end position="185"/>
    </location>
</feature>
<feature type="compositionally biased region" description="Polar residues" evidence="6">
    <location>
        <begin position="62"/>
        <end position="71"/>
    </location>
</feature>
<feature type="compositionally biased region" description="Acidic residues" evidence="6">
    <location>
        <begin position="694"/>
        <end position="709"/>
    </location>
</feature>
<dbReference type="SUPFAM" id="SSF55298">
    <property type="entry name" value="YjgF-like"/>
    <property type="match status" value="2"/>
</dbReference>
<feature type="region of interest" description="Disordered" evidence="6">
    <location>
        <begin position="685"/>
        <end position="712"/>
    </location>
</feature>
<comment type="caution">
    <text evidence="8">The sequence shown here is derived from an EMBL/GenBank/DDBJ whole genome shotgun (WGS) entry which is preliminary data.</text>
</comment>
<proteinExistence type="predicted"/>
<dbReference type="AlphaFoldDB" id="A0AA39WB03"/>
<dbReference type="CDD" id="cd06156">
    <property type="entry name" value="eu_AANH_C_2"/>
    <property type="match status" value="1"/>
</dbReference>
<evidence type="ECO:0000313" key="8">
    <source>
        <dbReference type="EMBL" id="KAK0613002.1"/>
    </source>
</evidence>
<evidence type="ECO:0000256" key="2">
    <source>
        <dbReference type="ARBA" id="ARBA00018426"/>
    </source>
</evidence>
<evidence type="ECO:0000256" key="5">
    <source>
        <dbReference type="ARBA" id="ARBA00048108"/>
    </source>
</evidence>
<dbReference type="PANTHER" id="PTHR12196:SF2">
    <property type="entry name" value="DIPHTHINE--AMMONIA LIGASE"/>
    <property type="match status" value="1"/>
</dbReference>
<gene>
    <name evidence="8" type="ORF">B0T17DRAFT_511359</name>
</gene>
<dbReference type="GO" id="GO:0017178">
    <property type="term" value="F:diphthine-ammonia ligase activity"/>
    <property type="evidence" value="ECO:0007669"/>
    <property type="project" value="UniProtKB-EC"/>
</dbReference>
<dbReference type="SUPFAM" id="SSF52402">
    <property type="entry name" value="Adenine nucleotide alpha hydrolases-like"/>
    <property type="match status" value="1"/>
</dbReference>
<feature type="region of interest" description="Disordered" evidence="6">
    <location>
        <begin position="148"/>
        <end position="198"/>
    </location>
</feature>
<dbReference type="CDD" id="cd01994">
    <property type="entry name" value="AANH_PF0828-like"/>
    <property type="match status" value="1"/>
</dbReference>
<dbReference type="PANTHER" id="PTHR12196">
    <property type="entry name" value="DOMAIN OF UNKNOWN FUNCTION 71 DUF71 -CONTAINING PROTEIN"/>
    <property type="match status" value="1"/>
</dbReference>
<evidence type="ECO:0000256" key="1">
    <source>
        <dbReference type="ARBA" id="ARBA00012089"/>
    </source>
</evidence>
<dbReference type="Pfam" id="PF01042">
    <property type="entry name" value="Ribonuc_L-PSP"/>
    <property type="match status" value="1"/>
</dbReference>
<evidence type="ECO:0000256" key="4">
    <source>
        <dbReference type="ARBA" id="ARBA00031552"/>
    </source>
</evidence>
<dbReference type="Gene3D" id="3.40.50.620">
    <property type="entry name" value="HUPs"/>
    <property type="match status" value="1"/>
</dbReference>
<dbReference type="EC" id="6.3.1.14" evidence="1"/>
<name>A0AA39WB03_9PEZI</name>
<evidence type="ECO:0000313" key="9">
    <source>
        <dbReference type="Proteomes" id="UP001174934"/>
    </source>
</evidence>
<evidence type="ECO:0000259" key="7">
    <source>
        <dbReference type="Pfam" id="PF01902"/>
    </source>
</evidence>
<evidence type="ECO:0000256" key="6">
    <source>
        <dbReference type="SAM" id="MobiDB-lite"/>
    </source>
</evidence>
<feature type="compositionally biased region" description="Low complexity" evidence="6">
    <location>
        <begin position="89"/>
        <end position="103"/>
    </location>
</feature>
<feature type="region of interest" description="Disordered" evidence="6">
    <location>
        <begin position="390"/>
        <end position="424"/>
    </location>
</feature>
<dbReference type="GO" id="GO:0017183">
    <property type="term" value="P:protein histidyl modification to diphthamide"/>
    <property type="evidence" value="ECO:0007669"/>
    <property type="project" value="TreeGrafter"/>
</dbReference>
<dbReference type="Gene3D" id="3.30.1330.40">
    <property type="entry name" value="RutC-like"/>
    <property type="match status" value="2"/>
</dbReference>
<organism evidence="8 9">
    <name type="scientific">Bombardia bombarda</name>
    <dbReference type="NCBI Taxonomy" id="252184"/>
    <lineage>
        <taxon>Eukaryota</taxon>
        <taxon>Fungi</taxon>
        <taxon>Dikarya</taxon>
        <taxon>Ascomycota</taxon>
        <taxon>Pezizomycotina</taxon>
        <taxon>Sordariomycetes</taxon>
        <taxon>Sordariomycetidae</taxon>
        <taxon>Sordariales</taxon>
        <taxon>Lasiosphaeriaceae</taxon>
        <taxon>Bombardia</taxon>
    </lineage>
</organism>
<reference evidence="8" key="1">
    <citation type="submission" date="2023-06" db="EMBL/GenBank/DDBJ databases">
        <title>Genome-scale phylogeny and comparative genomics of the fungal order Sordariales.</title>
        <authorList>
            <consortium name="Lawrence Berkeley National Laboratory"/>
            <person name="Hensen N."/>
            <person name="Bonometti L."/>
            <person name="Westerberg I."/>
            <person name="Brannstrom I.O."/>
            <person name="Guillou S."/>
            <person name="Cros-Aarteil S."/>
            <person name="Calhoun S."/>
            <person name="Haridas S."/>
            <person name="Kuo A."/>
            <person name="Mondo S."/>
            <person name="Pangilinan J."/>
            <person name="Riley R."/>
            <person name="LaButti K."/>
            <person name="Andreopoulos B."/>
            <person name="Lipzen A."/>
            <person name="Chen C."/>
            <person name="Yanf M."/>
            <person name="Daum C."/>
            <person name="Ng V."/>
            <person name="Clum A."/>
            <person name="Steindorff A."/>
            <person name="Ohm R."/>
            <person name="Martin F."/>
            <person name="Silar P."/>
            <person name="Natvig D."/>
            <person name="Lalanne C."/>
            <person name="Gautier V."/>
            <person name="Ament-velasquez S.L."/>
            <person name="Kruys A."/>
            <person name="Hutchinson M.I."/>
            <person name="Powell A.J."/>
            <person name="Barry K."/>
            <person name="Miller A.N."/>
            <person name="Grigoriev I.V."/>
            <person name="Debuchy R."/>
            <person name="Gladieux P."/>
            <person name="Thoren M.H."/>
            <person name="Johannesson H."/>
        </authorList>
    </citation>
    <scope>NUCLEOTIDE SEQUENCE</scope>
    <source>
        <strain evidence="8">SMH3391-2</strain>
    </source>
</reference>
<dbReference type="InterPro" id="IPR035959">
    <property type="entry name" value="RutC-like_sf"/>
</dbReference>